<sequence>MVDFGFIVSKNKIITHTFKRIIKELSVQRIEKYLLLTLDELSLVDLTAKGILINQMDEVSFEGPVPEVILNTVVFRKSKNKKIMKQLRMEEKITLINPINKIYPAKIYEILRYSELYDKYLLERLNSESITNCIAVSQKDSYAPWFYFSKNHKDSYLIVKNNYKSIIDKDAQKKLFYNLIKKKYAYYKIDATYKELEFKRIYCQKRGMRDWLIYDSEGRTMEEKDVVELLNYLMWYLPGLANCYMDFAYIPKTKQFYLINISGWDFRIFNKKRIAKLYLETAISYLAFRRREINHETIQY</sequence>
<name>A0A1T4PQM0_9FIRM</name>
<evidence type="ECO:0000313" key="2">
    <source>
        <dbReference type="Proteomes" id="UP000189933"/>
    </source>
</evidence>
<protein>
    <submittedName>
        <fullName evidence="1">Uncharacterized protein</fullName>
    </submittedName>
</protein>
<proteinExistence type="predicted"/>
<keyword evidence="2" id="KW-1185">Reference proteome</keyword>
<dbReference type="AlphaFoldDB" id="A0A1T4PQM0"/>
<dbReference type="OrthoDB" id="7869153at2"/>
<gene>
    <name evidence="1" type="ORF">SAMN02745885_01362</name>
</gene>
<reference evidence="2" key="1">
    <citation type="submission" date="2017-02" db="EMBL/GenBank/DDBJ databases">
        <authorList>
            <person name="Varghese N."/>
            <person name="Submissions S."/>
        </authorList>
    </citation>
    <scope>NUCLEOTIDE SEQUENCE [LARGE SCALE GENOMIC DNA]</scope>
    <source>
        <strain evidence="2">DSM 16521</strain>
    </source>
</reference>
<organism evidence="1 2">
    <name type="scientific">Carboxydocella sporoproducens DSM 16521</name>
    <dbReference type="NCBI Taxonomy" id="1121270"/>
    <lineage>
        <taxon>Bacteria</taxon>
        <taxon>Bacillati</taxon>
        <taxon>Bacillota</taxon>
        <taxon>Clostridia</taxon>
        <taxon>Eubacteriales</taxon>
        <taxon>Clostridiales Family XVI. Incertae Sedis</taxon>
        <taxon>Carboxydocella</taxon>
    </lineage>
</organism>
<accession>A0A1T4PQM0</accession>
<dbReference type="Proteomes" id="UP000189933">
    <property type="component" value="Unassembled WGS sequence"/>
</dbReference>
<evidence type="ECO:0000313" key="1">
    <source>
        <dbReference type="EMBL" id="SJZ93709.1"/>
    </source>
</evidence>
<dbReference type="RefSeq" id="WP_078665437.1">
    <property type="nucleotide sequence ID" value="NZ_FUXM01000013.1"/>
</dbReference>
<dbReference type="EMBL" id="FUXM01000013">
    <property type="protein sequence ID" value="SJZ93709.1"/>
    <property type="molecule type" value="Genomic_DNA"/>
</dbReference>